<dbReference type="GeneTree" id="ENSGT00910000147696"/>
<dbReference type="Proteomes" id="UP000001073">
    <property type="component" value="Chromosome 19"/>
</dbReference>
<evidence type="ECO:0000313" key="3">
    <source>
        <dbReference type="Proteomes" id="UP000001073"/>
    </source>
</evidence>
<accession>A0A2I3GU42</accession>
<dbReference type="EMBL" id="ADFV01061442">
    <property type="status" value="NOT_ANNOTATED_CDS"/>
    <property type="molecule type" value="Genomic_DNA"/>
</dbReference>
<reference evidence="2 3" key="1">
    <citation type="submission" date="2012-10" db="EMBL/GenBank/DDBJ databases">
        <authorList>
            <consortium name="Gibbon Genome Sequencing Consortium"/>
        </authorList>
    </citation>
    <scope>NUCLEOTIDE SEQUENCE [LARGE SCALE GENOMIC DNA]</scope>
</reference>
<reference evidence="2" key="2">
    <citation type="submission" date="2025-08" db="UniProtKB">
        <authorList>
            <consortium name="Ensembl"/>
        </authorList>
    </citation>
    <scope>IDENTIFICATION</scope>
</reference>
<evidence type="ECO:0000313" key="2">
    <source>
        <dbReference type="Ensembl" id="ENSNLEP00000034869.1"/>
    </source>
</evidence>
<dbReference type="OMA" id="PWKRLTL"/>
<name>A0A2I3GU42_NOMLE</name>
<dbReference type="Ensembl" id="ENSNLET00000057193.1">
    <property type="protein sequence ID" value="ENSNLEP00000034869.1"/>
    <property type="gene ID" value="ENSNLEG00000030604.1"/>
</dbReference>
<protein>
    <submittedName>
        <fullName evidence="2">Uncharacterized protein</fullName>
    </submittedName>
</protein>
<evidence type="ECO:0000256" key="1">
    <source>
        <dbReference type="SAM" id="MobiDB-lite"/>
    </source>
</evidence>
<dbReference type="AlphaFoldDB" id="A0A2I3GU42"/>
<reference evidence="2" key="3">
    <citation type="submission" date="2025-09" db="UniProtKB">
        <authorList>
            <consortium name="Ensembl"/>
        </authorList>
    </citation>
    <scope>IDENTIFICATION</scope>
</reference>
<sequence>LPSSSPWPRPVPLAASERPPVLGGLLWVSVPPSAGQPVGEGTAGKKRRQAGRRVAPRGRPPWKRLTLMSESAGLFLPPCRVGGASLCSTESLFY</sequence>
<organism evidence="2 3">
    <name type="scientific">Nomascus leucogenys</name>
    <name type="common">Northern white-cheeked gibbon</name>
    <name type="synonym">Hylobates leucogenys</name>
    <dbReference type="NCBI Taxonomy" id="61853"/>
    <lineage>
        <taxon>Eukaryota</taxon>
        <taxon>Metazoa</taxon>
        <taxon>Chordata</taxon>
        <taxon>Craniata</taxon>
        <taxon>Vertebrata</taxon>
        <taxon>Euteleostomi</taxon>
        <taxon>Mammalia</taxon>
        <taxon>Eutheria</taxon>
        <taxon>Euarchontoglires</taxon>
        <taxon>Primates</taxon>
        <taxon>Haplorrhini</taxon>
        <taxon>Catarrhini</taxon>
        <taxon>Hylobatidae</taxon>
        <taxon>Nomascus</taxon>
    </lineage>
</organism>
<feature type="compositionally biased region" description="Basic residues" evidence="1">
    <location>
        <begin position="44"/>
        <end position="60"/>
    </location>
</feature>
<feature type="region of interest" description="Disordered" evidence="1">
    <location>
        <begin position="33"/>
        <end position="60"/>
    </location>
</feature>
<proteinExistence type="predicted"/>
<dbReference type="InParanoid" id="A0A2I3GU42"/>
<keyword evidence="3" id="KW-1185">Reference proteome</keyword>